<name>A0A1D6HRI7_MAIZE</name>
<evidence type="ECO:0000313" key="1">
    <source>
        <dbReference type="EMBL" id="ONM51101.1"/>
    </source>
</evidence>
<dbReference type="AlphaFoldDB" id="A0A1D6HRI7"/>
<gene>
    <name evidence="1" type="ORF">ZEAMMB73_Zm00001d018667</name>
</gene>
<protein>
    <submittedName>
        <fullName evidence="1">MADS3</fullName>
    </submittedName>
</protein>
<organism evidence="1">
    <name type="scientific">Zea mays</name>
    <name type="common">Maize</name>
    <dbReference type="NCBI Taxonomy" id="4577"/>
    <lineage>
        <taxon>Eukaryota</taxon>
        <taxon>Viridiplantae</taxon>
        <taxon>Streptophyta</taxon>
        <taxon>Embryophyta</taxon>
        <taxon>Tracheophyta</taxon>
        <taxon>Spermatophyta</taxon>
        <taxon>Magnoliopsida</taxon>
        <taxon>Liliopsida</taxon>
        <taxon>Poales</taxon>
        <taxon>Poaceae</taxon>
        <taxon>PACMAD clade</taxon>
        <taxon>Panicoideae</taxon>
        <taxon>Andropogonodae</taxon>
        <taxon>Andropogoneae</taxon>
        <taxon>Tripsacinae</taxon>
        <taxon>Zea</taxon>
    </lineage>
</organism>
<accession>A0A1D6HRI7</accession>
<reference evidence="1" key="1">
    <citation type="submission" date="2015-12" db="EMBL/GenBank/DDBJ databases">
        <title>Update maize B73 reference genome by single molecule sequencing technologies.</title>
        <authorList>
            <consortium name="Maize Genome Sequencing Project"/>
            <person name="Ware D."/>
        </authorList>
    </citation>
    <scope>NUCLEOTIDE SEQUENCE [LARGE SCALE GENOMIC DNA]</scope>
    <source>
        <tissue evidence="1">Seedling</tissue>
    </source>
</reference>
<sequence length="66" mass="7720">MVIKLKTHSLKFFYFLFPFSMLIHRSCCILAYICGNNNFCPKQIYIGAEESNVMPYISFQIDLCLT</sequence>
<dbReference type="EMBL" id="CM007650">
    <property type="protein sequence ID" value="ONM51101.1"/>
    <property type="molecule type" value="Genomic_DNA"/>
</dbReference>
<proteinExistence type="predicted"/>